<reference evidence="1" key="1">
    <citation type="journal article" date="2014" name="Front. Microbiol.">
        <title>High frequency of phylogenetically diverse reductive dehalogenase-homologous genes in deep subseafloor sedimentary metagenomes.</title>
        <authorList>
            <person name="Kawai M."/>
            <person name="Futagami T."/>
            <person name="Toyoda A."/>
            <person name="Takaki Y."/>
            <person name="Nishi S."/>
            <person name="Hori S."/>
            <person name="Arai W."/>
            <person name="Tsubouchi T."/>
            <person name="Morono Y."/>
            <person name="Uchiyama I."/>
            <person name="Ito T."/>
            <person name="Fujiyama A."/>
            <person name="Inagaki F."/>
            <person name="Takami H."/>
        </authorList>
    </citation>
    <scope>NUCLEOTIDE SEQUENCE</scope>
    <source>
        <strain evidence="1">Expedition CK06-06</strain>
    </source>
</reference>
<sequence>SYLEKYDPPWSIDGLCHSHIDWQGRAIPHHNHLKTGGDATMKKPEPAKKRIGRFLAKQTRGGAKGWSHKDAPDQRQQNKVVHSMDAVLWAMELGLTANQPSLRDVEEMTENLGPLMRNLVPASISDSTLDTEAQRLDAEYLQKKLVQRVRGFHRSNSLDLQWKEDSGPWCTRGMAIWGLGMLRILAYNTAQMLRRCRLRKKRSDGTRAAPRSWRSLFKAIEKSFELDADALCTG</sequence>
<accession>X0V8V3</accession>
<evidence type="ECO:0000313" key="1">
    <source>
        <dbReference type="EMBL" id="GAG08903.1"/>
    </source>
</evidence>
<proteinExistence type="predicted"/>
<comment type="caution">
    <text evidence="1">The sequence shown here is derived from an EMBL/GenBank/DDBJ whole genome shotgun (WGS) entry which is preliminary data.</text>
</comment>
<feature type="non-terminal residue" evidence="1">
    <location>
        <position position="1"/>
    </location>
</feature>
<name>X0V8V3_9ZZZZ</name>
<dbReference type="EMBL" id="BARS01025849">
    <property type="protein sequence ID" value="GAG08903.1"/>
    <property type="molecule type" value="Genomic_DNA"/>
</dbReference>
<dbReference type="AlphaFoldDB" id="X0V8V3"/>
<gene>
    <name evidence="1" type="ORF">S01H1_40798</name>
</gene>
<protein>
    <submittedName>
        <fullName evidence="1">Uncharacterized protein</fullName>
    </submittedName>
</protein>
<organism evidence="1">
    <name type="scientific">marine sediment metagenome</name>
    <dbReference type="NCBI Taxonomy" id="412755"/>
    <lineage>
        <taxon>unclassified sequences</taxon>
        <taxon>metagenomes</taxon>
        <taxon>ecological metagenomes</taxon>
    </lineage>
</organism>